<reference evidence="1 2" key="2">
    <citation type="journal article" date="2011" name="J. Bacteriol.">
        <title>Genome sequences of the biotechnologically important Bacillus megaterium strains QM B1551 and DSM319.</title>
        <authorList>
            <person name="Eppinger M."/>
            <person name="Bunk B."/>
            <person name="Johns M.A."/>
            <person name="Edirisinghe J.N."/>
            <person name="Kutumbaka K.K."/>
            <person name="Koenig S.S."/>
            <person name="Huot Creasy H."/>
            <person name="Rosovitz M.J."/>
            <person name="Riley D.R."/>
            <person name="Daugherty S."/>
            <person name="Martin M."/>
            <person name="Elbourne L.D."/>
            <person name="Paulsen I."/>
            <person name="Biedendieck R."/>
            <person name="Braun C."/>
            <person name="Grayburn S."/>
            <person name="Dhingra S."/>
            <person name="Lukyanchuk V."/>
            <person name="Ball B."/>
            <person name="Ul-Qamar R."/>
            <person name="Seibel J."/>
            <person name="Bremer E."/>
            <person name="Jahn D."/>
            <person name="Ravel J."/>
            <person name="Vary P.S."/>
        </authorList>
    </citation>
    <scope>NUCLEOTIDE SEQUENCE [LARGE SCALE GENOMIC DNA]</scope>
    <source>
        <strain evidence="2">ATCC 12872 / QMB1551</strain>
        <plasmid evidence="1">pBM400</plasmid>
    </source>
</reference>
<dbReference type="Proteomes" id="UP000000935">
    <property type="component" value="Plasmid pBM400"/>
</dbReference>
<proteinExistence type="predicted"/>
<geneLocation type="plasmid" evidence="1 2">
    <name>pBM400</name>
</geneLocation>
<protein>
    <submittedName>
        <fullName evidence="1">Uncharacterized protein</fullName>
    </submittedName>
</protein>
<dbReference type="HOGENOM" id="CLU_1881603_0_0_9"/>
<keyword evidence="1" id="KW-0614">Plasmid</keyword>
<organism evidence="1 2">
    <name type="scientific">Priestia megaterium (strain ATCC 12872 / QMB1551)</name>
    <name type="common">Bacillus megaterium</name>
    <dbReference type="NCBI Taxonomy" id="545693"/>
    <lineage>
        <taxon>Bacteria</taxon>
        <taxon>Bacillati</taxon>
        <taxon>Bacillota</taxon>
        <taxon>Bacilli</taxon>
        <taxon>Bacillales</taxon>
        <taxon>Bacillaceae</taxon>
        <taxon>Priestia</taxon>
    </lineage>
</organism>
<dbReference type="EMBL" id="CP001987">
    <property type="protein sequence ID" value="ADE72317.1"/>
    <property type="molecule type" value="Genomic_DNA"/>
</dbReference>
<reference evidence="1 2" key="1">
    <citation type="journal article" date="2003" name="Appl. Environ. Microbiol.">
        <title>Sequencing and characterization of pBM400 from Bacillus megaterium QM B1551.</title>
        <authorList>
            <person name="Scholle M.D."/>
            <person name="White C.A."/>
            <person name="Kunnimalaiyaan M."/>
            <person name="Vary P.S."/>
        </authorList>
    </citation>
    <scope>NUCLEOTIDE SEQUENCE [LARGE SCALE GENOMIC DNA]</scope>
    <source>
        <strain evidence="2">ATCC 12872 / QMB1551</strain>
        <plasmid evidence="1">pBM400</plasmid>
    </source>
</reference>
<name>D5E3E2_PRIM1</name>
<keyword evidence="2" id="KW-1185">Reference proteome</keyword>
<dbReference type="AlphaFoldDB" id="D5E3E2"/>
<dbReference type="KEGG" id="bmq:BMQ_pBM40029"/>
<sequence length="135" mass="15701">MLIEYVIGSNIVNRMPQVLKICLCNKYNLSACISYKSGTDSFVQFTNIKLLRRENMGTLFNQTPRKDYFDNDNVKFLNTVKTLARDHGLTVEETCRILELSMKIDDYDRKDEQLAGVGRLIKDLIDEISMLRERL</sequence>
<accession>D5E3E2</accession>
<gene>
    <name evidence="1" type="ordered locus">BMQ_pBM40029</name>
</gene>
<evidence type="ECO:0000313" key="1">
    <source>
        <dbReference type="EMBL" id="ADE72317.1"/>
    </source>
</evidence>
<evidence type="ECO:0000313" key="2">
    <source>
        <dbReference type="Proteomes" id="UP000000935"/>
    </source>
</evidence>